<proteinExistence type="inferred from homology"/>
<keyword evidence="4" id="KW-0276">Fatty acid metabolism</keyword>
<dbReference type="PANTHER" id="PTHR43149">
    <property type="entry name" value="ENOYL-COA HYDRATASE"/>
    <property type="match status" value="1"/>
</dbReference>
<organism evidence="9 10">
    <name type="scientific">Duganella fentianensis</name>
    <dbReference type="NCBI Taxonomy" id="2692177"/>
    <lineage>
        <taxon>Bacteria</taxon>
        <taxon>Pseudomonadati</taxon>
        <taxon>Pseudomonadota</taxon>
        <taxon>Betaproteobacteria</taxon>
        <taxon>Burkholderiales</taxon>
        <taxon>Oxalobacteraceae</taxon>
        <taxon>Telluria group</taxon>
        <taxon>Duganella</taxon>
    </lineage>
</organism>
<dbReference type="GO" id="GO:0006635">
    <property type="term" value="P:fatty acid beta-oxidation"/>
    <property type="evidence" value="ECO:0007669"/>
    <property type="project" value="UniProtKB-UniPathway"/>
</dbReference>
<keyword evidence="7" id="KW-0576">Peroxisome</keyword>
<dbReference type="InterPro" id="IPR014748">
    <property type="entry name" value="Enoyl-CoA_hydra_C"/>
</dbReference>
<dbReference type="AlphaFoldDB" id="A0A845I4E8"/>
<keyword evidence="10" id="KW-1185">Reference proteome</keyword>
<dbReference type="NCBIfam" id="NF004794">
    <property type="entry name" value="PRK06142.1"/>
    <property type="match status" value="1"/>
</dbReference>
<dbReference type="InterPro" id="IPR045002">
    <property type="entry name" value="Ech1-like"/>
</dbReference>
<keyword evidence="5" id="KW-0007">Acetylation</keyword>
<dbReference type="GO" id="GO:0005737">
    <property type="term" value="C:cytoplasm"/>
    <property type="evidence" value="ECO:0007669"/>
    <property type="project" value="UniProtKB-ARBA"/>
</dbReference>
<keyword evidence="8" id="KW-0413">Isomerase</keyword>
<dbReference type="UniPathway" id="UPA00659"/>
<accession>A0A845I4E8</accession>
<dbReference type="Proteomes" id="UP000444316">
    <property type="component" value="Unassembled WGS sequence"/>
</dbReference>
<evidence type="ECO:0000256" key="7">
    <source>
        <dbReference type="ARBA" id="ARBA00023140"/>
    </source>
</evidence>
<evidence type="ECO:0000313" key="10">
    <source>
        <dbReference type="Proteomes" id="UP000444316"/>
    </source>
</evidence>
<comment type="pathway">
    <text evidence="2">Lipid metabolism; fatty acid beta-oxidation.</text>
</comment>
<evidence type="ECO:0000313" key="9">
    <source>
        <dbReference type="EMBL" id="MYN46865.1"/>
    </source>
</evidence>
<comment type="similarity">
    <text evidence="3">Belongs to the enoyl-CoA hydratase/isomerase family.</text>
</comment>
<dbReference type="Pfam" id="PF00378">
    <property type="entry name" value="ECH_1"/>
    <property type="match status" value="1"/>
</dbReference>
<reference evidence="9" key="1">
    <citation type="submission" date="2019-12" db="EMBL/GenBank/DDBJ databases">
        <title>Novel species isolated from a subtropical stream in China.</title>
        <authorList>
            <person name="Lu H."/>
        </authorList>
    </citation>
    <scope>NUCLEOTIDE SEQUENCE [LARGE SCALE GENOMIC DNA]</scope>
    <source>
        <strain evidence="9">FT93W</strain>
    </source>
</reference>
<comment type="subcellular location">
    <subcellularLocation>
        <location evidence="1">Peroxisome</location>
    </subcellularLocation>
</comment>
<dbReference type="CDD" id="cd06558">
    <property type="entry name" value="crotonase-like"/>
    <property type="match status" value="1"/>
</dbReference>
<evidence type="ECO:0000256" key="5">
    <source>
        <dbReference type="ARBA" id="ARBA00022990"/>
    </source>
</evidence>
<dbReference type="EMBL" id="WWCL01000004">
    <property type="protein sequence ID" value="MYN46865.1"/>
    <property type="molecule type" value="Genomic_DNA"/>
</dbReference>
<evidence type="ECO:0000256" key="2">
    <source>
        <dbReference type="ARBA" id="ARBA00005005"/>
    </source>
</evidence>
<dbReference type="PANTHER" id="PTHR43149:SF1">
    <property type="entry name" value="DELTA(3,5)-DELTA(2,4)-DIENOYL-COA ISOMERASE, MITOCHONDRIAL"/>
    <property type="match status" value="1"/>
</dbReference>
<evidence type="ECO:0000256" key="4">
    <source>
        <dbReference type="ARBA" id="ARBA00022832"/>
    </source>
</evidence>
<dbReference type="GO" id="GO:0016853">
    <property type="term" value="F:isomerase activity"/>
    <property type="evidence" value="ECO:0007669"/>
    <property type="project" value="UniProtKB-KW"/>
</dbReference>
<dbReference type="SUPFAM" id="SSF52096">
    <property type="entry name" value="ClpP/crotonase"/>
    <property type="match status" value="1"/>
</dbReference>
<sequence length="271" mass="29494">MPAFETLSVTLEDAVAIVRLNRPDKLNAMNLSMWNDLRSAFQFLDGLPAARAIVLEGEGRGFTAGIDLQMMMGLGSQIQNDCDGRMRESLRRIILDLQDCLTSLERCRKPVLAAVHGACVGGGIDLICCADMRYCSADAWFSIKEIDIGMTADVGTLQRLPKLIGDGMARELAYTARKVDAAEAKDIRLVNRVFETPEALREGVRAIAAEIATKAPLAVRGVKEMITYARDHSVADGLNYVATWNAAMLMSADLQAAMMAGMSKTTPSFKD</sequence>
<evidence type="ECO:0000256" key="3">
    <source>
        <dbReference type="ARBA" id="ARBA00005254"/>
    </source>
</evidence>
<keyword evidence="6" id="KW-0443">Lipid metabolism</keyword>
<dbReference type="Gene3D" id="3.90.226.10">
    <property type="entry name" value="2-enoyl-CoA Hydratase, Chain A, domain 1"/>
    <property type="match status" value="1"/>
</dbReference>
<name>A0A845I4E8_9BURK</name>
<dbReference type="Gene3D" id="1.10.12.10">
    <property type="entry name" value="Lyase 2-enoyl-coa Hydratase, Chain A, domain 2"/>
    <property type="match status" value="1"/>
</dbReference>
<dbReference type="InterPro" id="IPR001753">
    <property type="entry name" value="Enoyl-CoA_hydra/iso"/>
</dbReference>
<gene>
    <name evidence="9" type="ORF">GTP23_17625</name>
</gene>
<evidence type="ECO:0000256" key="6">
    <source>
        <dbReference type="ARBA" id="ARBA00023098"/>
    </source>
</evidence>
<dbReference type="FunFam" id="1.10.12.10:FF:000004">
    <property type="entry name" value="Delta3,5-delta2,4-dienoyl-CoA isomerase"/>
    <property type="match status" value="1"/>
</dbReference>
<protein>
    <submittedName>
        <fullName evidence="9">Crotonase/enoyl-CoA hydratase family protein</fullName>
    </submittedName>
</protein>
<evidence type="ECO:0000256" key="8">
    <source>
        <dbReference type="ARBA" id="ARBA00023235"/>
    </source>
</evidence>
<comment type="caution">
    <text evidence="9">The sequence shown here is derived from an EMBL/GenBank/DDBJ whole genome shotgun (WGS) entry which is preliminary data.</text>
</comment>
<dbReference type="FunFam" id="3.90.226.10:FF:000024">
    <property type="entry name" value="Delta3,5-delta2,4-dienoyl-CoA isomerase"/>
    <property type="match status" value="1"/>
</dbReference>
<evidence type="ECO:0000256" key="1">
    <source>
        <dbReference type="ARBA" id="ARBA00004275"/>
    </source>
</evidence>
<dbReference type="InterPro" id="IPR029045">
    <property type="entry name" value="ClpP/crotonase-like_dom_sf"/>
</dbReference>